<keyword evidence="2" id="KW-1185">Reference proteome</keyword>
<proteinExistence type="predicted"/>
<evidence type="ECO:0000313" key="1">
    <source>
        <dbReference type="EMBL" id="KAL0964769.1"/>
    </source>
</evidence>
<evidence type="ECO:0000313" key="2">
    <source>
        <dbReference type="Proteomes" id="UP001557470"/>
    </source>
</evidence>
<protein>
    <submittedName>
        <fullName evidence="1">Uncharacterized protein</fullName>
    </submittedName>
</protein>
<accession>A0ABD0W1N8</accession>
<comment type="caution">
    <text evidence="1">The sequence shown here is derived from an EMBL/GenBank/DDBJ whole genome shotgun (WGS) entry which is preliminary data.</text>
</comment>
<dbReference type="EMBL" id="JAGEUA010000010">
    <property type="protein sequence ID" value="KAL0964769.1"/>
    <property type="molecule type" value="Genomic_DNA"/>
</dbReference>
<sequence>MEYMSLLQKKRRHEEDLPTWRNCQAKKLCDGVSGCVQHNYDVVTDIAMETWDTSMQQSGPPNSNHVVTITHPASAMGSIVQSSHPLQRCKRCMAGEPGHMNHIMGY</sequence>
<reference evidence="1 2" key="1">
    <citation type="submission" date="2024-06" db="EMBL/GenBank/DDBJ databases">
        <authorList>
            <person name="Pan Q."/>
            <person name="Wen M."/>
            <person name="Jouanno E."/>
            <person name="Zahm M."/>
            <person name="Klopp C."/>
            <person name="Cabau C."/>
            <person name="Louis A."/>
            <person name="Berthelot C."/>
            <person name="Parey E."/>
            <person name="Roest Crollius H."/>
            <person name="Montfort J."/>
            <person name="Robinson-Rechavi M."/>
            <person name="Bouchez O."/>
            <person name="Lampietro C."/>
            <person name="Lopez Roques C."/>
            <person name="Donnadieu C."/>
            <person name="Postlethwait J."/>
            <person name="Bobe J."/>
            <person name="Verreycken H."/>
            <person name="Guiguen Y."/>
        </authorList>
    </citation>
    <scope>NUCLEOTIDE SEQUENCE [LARGE SCALE GENOMIC DNA]</scope>
    <source>
        <strain evidence="1">Up_M1</strain>
        <tissue evidence="1">Testis</tissue>
    </source>
</reference>
<dbReference type="Proteomes" id="UP001557470">
    <property type="component" value="Unassembled WGS sequence"/>
</dbReference>
<name>A0ABD0W1N8_UMBPY</name>
<dbReference type="AlphaFoldDB" id="A0ABD0W1N8"/>
<organism evidence="1 2">
    <name type="scientific">Umbra pygmaea</name>
    <name type="common">Eastern mudminnow</name>
    <dbReference type="NCBI Taxonomy" id="75934"/>
    <lineage>
        <taxon>Eukaryota</taxon>
        <taxon>Metazoa</taxon>
        <taxon>Chordata</taxon>
        <taxon>Craniata</taxon>
        <taxon>Vertebrata</taxon>
        <taxon>Euteleostomi</taxon>
        <taxon>Actinopterygii</taxon>
        <taxon>Neopterygii</taxon>
        <taxon>Teleostei</taxon>
        <taxon>Protacanthopterygii</taxon>
        <taxon>Esociformes</taxon>
        <taxon>Umbridae</taxon>
        <taxon>Umbra</taxon>
    </lineage>
</organism>
<gene>
    <name evidence="1" type="ORF">UPYG_G00328650</name>
</gene>